<gene>
    <name evidence="2" type="ORF">QR46_0996</name>
</gene>
<dbReference type="Proteomes" id="UP000070089">
    <property type="component" value="Unassembled WGS sequence"/>
</dbReference>
<dbReference type="VEuPathDB" id="GiardiaDB:QR46_0996"/>
<dbReference type="Pfam" id="PF03099">
    <property type="entry name" value="BPL_LplA_LipB"/>
    <property type="match status" value="1"/>
</dbReference>
<dbReference type="InterPro" id="IPR004143">
    <property type="entry name" value="BPL_LPL_catalytic"/>
</dbReference>
<dbReference type="InterPro" id="IPR045864">
    <property type="entry name" value="aa-tRNA-synth_II/BPL/LPL"/>
</dbReference>
<accession>A0A132NY73</accession>
<dbReference type="EMBL" id="JXTI01000017">
    <property type="protein sequence ID" value="KWX15018.1"/>
    <property type="molecule type" value="Genomic_DNA"/>
</dbReference>
<sequence length="260" mass="28379">MTFLRVYRLQLTLHNYALKHKMEDAINAIVGATKVALIHMEECVSTQTAAKEYTHYSADQIAIFHTWNQVAGYGRTGPWQSTTGNMAATWSFPSHIFSPSSMYLRTSLALLKLFDRYGIVSTIKWPNDIVVDGEKCAGFLCEQLNSGRVLIGIGINIATAPQGASRAPTLAKHFDPSTRTIDLVGHLTNELLAAAAIPDSLALQLYSRACITIGKQYWHSQYGLLTVTGVTESCCLVASVASGRSTVLADVRSLQELVPT</sequence>
<protein>
    <submittedName>
        <fullName evidence="2">Biotin-(Acetyl-CoA-carboxylase) synthetase</fullName>
    </submittedName>
</protein>
<reference evidence="2 3" key="1">
    <citation type="journal article" date="2015" name="Mol. Biochem. Parasitol.">
        <title>Identification of polymorphic genes for use in assemblage B genotyping assays through comparative genomics of multiple assemblage B Giardia duodenalis isolates.</title>
        <authorList>
            <person name="Wielinga C."/>
            <person name="Thompson R.C."/>
            <person name="Monis P."/>
            <person name="Ryan U."/>
        </authorList>
    </citation>
    <scope>NUCLEOTIDE SEQUENCE [LARGE SCALE GENOMIC DNA]</scope>
    <source>
        <strain evidence="2 3">BAH15c1</strain>
    </source>
</reference>
<evidence type="ECO:0000259" key="1">
    <source>
        <dbReference type="PROSITE" id="PS51733"/>
    </source>
</evidence>
<feature type="domain" description="BPL/LPL catalytic" evidence="1">
    <location>
        <begin position="28"/>
        <end position="213"/>
    </location>
</feature>
<proteinExistence type="predicted"/>
<dbReference type="Gene3D" id="3.30.930.10">
    <property type="entry name" value="Bira Bifunctional Protein, Domain 2"/>
    <property type="match status" value="1"/>
</dbReference>
<dbReference type="GO" id="GO:0004077">
    <property type="term" value="F:biotin--[biotin carboxyl-carrier protein] ligase activity"/>
    <property type="evidence" value="ECO:0007669"/>
    <property type="project" value="TreeGrafter"/>
</dbReference>
<evidence type="ECO:0000313" key="2">
    <source>
        <dbReference type="EMBL" id="KWX15018.1"/>
    </source>
</evidence>
<name>A0A132NY73_GIAIN</name>
<evidence type="ECO:0000313" key="3">
    <source>
        <dbReference type="Proteomes" id="UP000070089"/>
    </source>
</evidence>
<dbReference type="PANTHER" id="PTHR12835">
    <property type="entry name" value="BIOTIN PROTEIN LIGASE"/>
    <property type="match status" value="1"/>
</dbReference>
<dbReference type="AlphaFoldDB" id="A0A132NY73"/>
<dbReference type="SUPFAM" id="SSF55681">
    <property type="entry name" value="Class II aaRS and biotin synthetases"/>
    <property type="match status" value="1"/>
</dbReference>
<dbReference type="PROSITE" id="PS51733">
    <property type="entry name" value="BPL_LPL_CATALYTIC"/>
    <property type="match status" value="1"/>
</dbReference>
<comment type="caution">
    <text evidence="2">The sequence shown here is derived from an EMBL/GenBank/DDBJ whole genome shotgun (WGS) entry which is preliminary data.</text>
</comment>
<dbReference type="OrthoDB" id="10250105at2759"/>
<organism evidence="2 3">
    <name type="scientific">Giardia duodenalis assemblage B</name>
    <dbReference type="NCBI Taxonomy" id="1394984"/>
    <lineage>
        <taxon>Eukaryota</taxon>
        <taxon>Metamonada</taxon>
        <taxon>Diplomonadida</taxon>
        <taxon>Hexamitidae</taxon>
        <taxon>Giardiinae</taxon>
        <taxon>Giardia</taxon>
    </lineage>
</organism>
<dbReference type="PANTHER" id="PTHR12835:SF5">
    <property type="entry name" value="BIOTIN--PROTEIN LIGASE"/>
    <property type="match status" value="1"/>
</dbReference>
<dbReference type="GO" id="GO:0005737">
    <property type="term" value="C:cytoplasm"/>
    <property type="evidence" value="ECO:0007669"/>
    <property type="project" value="TreeGrafter"/>
</dbReference>